<dbReference type="InterPro" id="IPR010982">
    <property type="entry name" value="Lambda_DNA-bd_dom_sf"/>
</dbReference>
<reference evidence="3 4" key="1">
    <citation type="submission" date="2022-04" db="EMBL/GenBank/DDBJ databases">
        <title>Halobacillus sp. isolated from saltern.</title>
        <authorList>
            <person name="Won M."/>
            <person name="Lee C.-M."/>
            <person name="Woen H.-Y."/>
            <person name="Kwon S.-W."/>
        </authorList>
    </citation>
    <scope>NUCLEOTIDE SEQUENCE [LARGE SCALE GENOMIC DNA]</scope>
    <source>
        <strain evidence="3 4">SSBR10-3</strain>
    </source>
</reference>
<proteinExistence type="predicted"/>
<evidence type="ECO:0000313" key="3">
    <source>
        <dbReference type="EMBL" id="UOQ44721.1"/>
    </source>
</evidence>
<name>A0ABY4EJS5_9BACI</name>
<evidence type="ECO:0000256" key="1">
    <source>
        <dbReference type="ARBA" id="ARBA00023125"/>
    </source>
</evidence>
<dbReference type="SUPFAM" id="SSF47413">
    <property type="entry name" value="lambda repressor-like DNA-binding domains"/>
    <property type="match status" value="1"/>
</dbReference>
<dbReference type="PANTHER" id="PTHR46558:SF11">
    <property type="entry name" value="HTH-TYPE TRANSCRIPTIONAL REGULATOR XRE"/>
    <property type="match status" value="1"/>
</dbReference>
<organism evidence="3 4">
    <name type="scientific">Halobacillus salinarum</name>
    <dbReference type="NCBI Taxonomy" id="2932257"/>
    <lineage>
        <taxon>Bacteria</taxon>
        <taxon>Bacillati</taxon>
        <taxon>Bacillota</taxon>
        <taxon>Bacilli</taxon>
        <taxon>Bacillales</taxon>
        <taxon>Bacillaceae</taxon>
        <taxon>Halobacillus</taxon>
    </lineage>
</organism>
<dbReference type="PANTHER" id="PTHR46558">
    <property type="entry name" value="TRACRIPTIONAL REGULATORY PROTEIN-RELATED-RELATED"/>
    <property type="match status" value="1"/>
</dbReference>
<dbReference type="Proteomes" id="UP000831787">
    <property type="component" value="Chromosome"/>
</dbReference>
<dbReference type="Gene3D" id="1.10.260.40">
    <property type="entry name" value="lambda repressor-like DNA-binding domains"/>
    <property type="match status" value="1"/>
</dbReference>
<dbReference type="RefSeq" id="WP_244710906.1">
    <property type="nucleotide sequence ID" value="NZ_CP095073.1"/>
</dbReference>
<dbReference type="InterPro" id="IPR001387">
    <property type="entry name" value="Cro/C1-type_HTH"/>
</dbReference>
<keyword evidence="1" id="KW-0238">DNA-binding</keyword>
<evidence type="ECO:0000313" key="4">
    <source>
        <dbReference type="Proteomes" id="UP000831787"/>
    </source>
</evidence>
<feature type="domain" description="HTH cro/C1-type" evidence="2">
    <location>
        <begin position="27"/>
        <end position="71"/>
    </location>
</feature>
<keyword evidence="4" id="KW-1185">Reference proteome</keyword>
<dbReference type="EMBL" id="CP095073">
    <property type="protein sequence ID" value="UOQ44721.1"/>
    <property type="molecule type" value="Genomic_DNA"/>
</dbReference>
<dbReference type="SMART" id="SM00530">
    <property type="entry name" value="HTH_XRE"/>
    <property type="match status" value="1"/>
</dbReference>
<dbReference type="Pfam" id="PF01381">
    <property type="entry name" value="HTH_3"/>
    <property type="match status" value="1"/>
</dbReference>
<dbReference type="PROSITE" id="PS50943">
    <property type="entry name" value="HTH_CROC1"/>
    <property type="match status" value="1"/>
</dbReference>
<gene>
    <name evidence="3" type="ORF">MUN89_01795</name>
</gene>
<accession>A0ABY4EJS5</accession>
<dbReference type="CDD" id="cd00093">
    <property type="entry name" value="HTH_XRE"/>
    <property type="match status" value="1"/>
</dbReference>
<evidence type="ECO:0000259" key="2">
    <source>
        <dbReference type="PROSITE" id="PS50943"/>
    </source>
</evidence>
<sequence length="133" mass="15525">MYLYSNIGKGDGTLIGKRLKFLRGDKTQLEVANYLGISRSRYSHYENEYVEPDNDLLIKMAKYFCTSIDYLLGNSNVAHIDSNQEIAEEFNTLISDPELENWLKELPKDGEEKIRKLKKIYEICSNDEYSRNK</sequence>
<protein>
    <submittedName>
        <fullName evidence="3">Helix-turn-helix domain-containing protein</fullName>
    </submittedName>
</protein>